<protein>
    <submittedName>
        <fullName evidence="1">Uncharacterized protein</fullName>
    </submittedName>
</protein>
<accession>A0AAW2Y905</accession>
<organism evidence="1">
    <name type="scientific">Sesamum latifolium</name>
    <dbReference type="NCBI Taxonomy" id="2727402"/>
    <lineage>
        <taxon>Eukaryota</taxon>
        <taxon>Viridiplantae</taxon>
        <taxon>Streptophyta</taxon>
        <taxon>Embryophyta</taxon>
        <taxon>Tracheophyta</taxon>
        <taxon>Spermatophyta</taxon>
        <taxon>Magnoliopsida</taxon>
        <taxon>eudicotyledons</taxon>
        <taxon>Gunneridae</taxon>
        <taxon>Pentapetalae</taxon>
        <taxon>asterids</taxon>
        <taxon>lamiids</taxon>
        <taxon>Lamiales</taxon>
        <taxon>Pedaliaceae</taxon>
        <taxon>Sesamum</taxon>
    </lineage>
</organism>
<name>A0AAW2Y905_9LAMI</name>
<reference evidence="1" key="1">
    <citation type="submission" date="2020-06" db="EMBL/GenBank/DDBJ databases">
        <authorList>
            <person name="Li T."/>
            <person name="Hu X."/>
            <person name="Zhang T."/>
            <person name="Song X."/>
            <person name="Zhang H."/>
            <person name="Dai N."/>
            <person name="Sheng W."/>
            <person name="Hou X."/>
            <person name="Wei L."/>
        </authorList>
    </citation>
    <scope>NUCLEOTIDE SEQUENCE</scope>
    <source>
        <strain evidence="1">KEN1</strain>
        <tissue evidence="1">Leaf</tissue>
    </source>
</reference>
<dbReference type="AlphaFoldDB" id="A0AAW2Y905"/>
<proteinExistence type="predicted"/>
<dbReference type="EMBL" id="JACGWN010000001">
    <property type="protein sequence ID" value="KAL0461985.1"/>
    <property type="molecule type" value="Genomic_DNA"/>
</dbReference>
<reference evidence="1" key="2">
    <citation type="journal article" date="2024" name="Plant">
        <title>Genomic evolution and insights into agronomic trait innovations of Sesamum species.</title>
        <authorList>
            <person name="Miao H."/>
            <person name="Wang L."/>
            <person name="Qu L."/>
            <person name="Liu H."/>
            <person name="Sun Y."/>
            <person name="Le M."/>
            <person name="Wang Q."/>
            <person name="Wei S."/>
            <person name="Zheng Y."/>
            <person name="Lin W."/>
            <person name="Duan Y."/>
            <person name="Cao H."/>
            <person name="Xiong S."/>
            <person name="Wang X."/>
            <person name="Wei L."/>
            <person name="Li C."/>
            <person name="Ma Q."/>
            <person name="Ju M."/>
            <person name="Zhao R."/>
            <person name="Li G."/>
            <person name="Mu C."/>
            <person name="Tian Q."/>
            <person name="Mei H."/>
            <person name="Zhang T."/>
            <person name="Gao T."/>
            <person name="Zhang H."/>
        </authorList>
    </citation>
    <scope>NUCLEOTIDE SEQUENCE</scope>
    <source>
        <strain evidence="1">KEN1</strain>
    </source>
</reference>
<comment type="caution">
    <text evidence="1">The sequence shown here is derived from an EMBL/GenBank/DDBJ whole genome shotgun (WGS) entry which is preliminary data.</text>
</comment>
<gene>
    <name evidence="1" type="ORF">Slati_0086100</name>
</gene>
<sequence length="195" mass="20781">MQKANISCRGLDATSAADISSASAASPMHFSHSNPFLFPTSPTYVNSVPSFYSSLFQNYSSDSPPTPRPLTAEIPIAASMTRAASLSTSSFTIVTNSALLSSTIPLRSLTPSVARMSLFASPTRISRTVSPYCTRAIAFSLSSTDSTLPVPQPPLRVPPLIRLQLSLLLSTIEWRGGAPSESPFRRAFLCAPVVI</sequence>
<evidence type="ECO:0000313" key="1">
    <source>
        <dbReference type="EMBL" id="KAL0461985.1"/>
    </source>
</evidence>